<evidence type="ECO:0000313" key="2">
    <source>
        <dbReference type="Proteomes" id="UP000546213"/>
    </source>
</evidence>
<protein>
    <submittedName>
        <fullName evidence="1">Ankyrin-3</fullName>
    </submittedName>
</protein>
<reference evidence="1 2" key="1">
    <citation type="submission" date="2020-05" db="EMBL/GenBank/DDBJ databases">
        <title>Identification and distribution of gene clusters putatively required for synthesis of sphingolipid metabolism inhibitors in phylogenetically diverse species of the filamentous fungus Fusarium.</title>
        <authorList>
            <person name="Kim H.-S."/>
            <person name="Busman M."/>
            <person name="Brown D.W."/>
            <person name="Divon H."/>
            <person name="Uhlig S."/>
            <person name="Proctor R.H."/>
        </authorList>
    </citation>
    <scope>NUCLEOTIDE SEQUENCE [LARGE SCALE GENOMIC DNA]</scope>
    <source>
        <strain evidence="1 2">NRRL 36939</strain>
    </source>
</reference>
<keyword evidence="2" id="KW-1185">Reference proteome</keyword>
<dbReference type="Proteomes" id="UP000546213">
    <property type="component" value="Unassembled WGS sequence"/>
</dbReference>
<sequence>MVDQQVLELPLVNDEDPNEVYRATLGSNIYQHEACGFTIILRQTHIAHGKWADDPDVENNFASLLVFRIELHSKHPKHKRRFRDVHITLKFSDDISQDPADRPVIKCFEPGQQGSIILHRTPVTRSQETLLGAEGRLSGQPAEAGIKYESKSVQSYEQHDGVSISAVAKMSATTSKDKTPLLGDDRVEWYISENKSQMEVPDSCGLAVLLKRRNNKNFKAHIKVKANVDFWYEVRSITESFLGAQNGSVSYDPTVQGTYPDLVDPKNLAKLEEGLELSKLSFSHLPEDVSPLRFYPGPNNGDVDKKEGAAPSELWVSRTL</sequence>
<dbReference type="EMBL" id="JAAOAS010000257">
    <property type="protein sequence ID" value="KAF5582946.1"/>
    <property type="molecule type" value="Genomic_DNA"/>
</dbReference>
<organism evidence="1 2">
    <name type="scientific">Fusarium pseudocircinatum</name>
    <dbReference type="NCBI Taxonomy" id="56676"/>
    <lineage>
        <taxon>Eukaryota</taxon>
        <taxon>Fungi</taxon>
        <taxon>Dikarya</taxon>
        <taxon>Ascomycota</taxon>
        <taxon>Pezizomycotina</taxon>
        <taxon>Sordariomycetes</taxon>
        <taxon>Hypocreomycetidae</taxon>
        <taxon>Hypocreales</taxon>
        <taxon>Nectriaceae</taxon>
        <taxon>Fusarium</taxon>
        <taxon>Fusarium fujikuroi species complex</taxon>
    </lineage>
</organism>
<dbReference type="AlphaFoldDB" id="A0A8H5L2K8"/>
<comment type="caution">
    <text evidence="1">The sequence shown here is derived from an EMBL/GenBank/DDBJ whole genome shotgun (WGS) entry which is preliminary data.</text>
</comment>
<evidence type="ECO:0000313" key="1">
    <source>
        <dbReference type="EMBL" id="KAF5582946.1"/>
    </source>
</evidence>
<name>A0A8H5L2K8_9HYPO</name>
<gene>
    <name evidence="1" type="ORF">FPCIR_9263</name>
</gene>
<proteinExistence type="predicted"/>
<dbReference type="OrthoDB" id="3796612at2759"/>
<accession>A0A8H5L2K8</accession>